<evidence type="ECO:0000259" key="5">
    <source>
        <dbReference type="SMART" id="SM01274"/>
    </source>
</evidence>
<evidence type="ECO:0000256" key="3">
    <source>
        <dbReference type="PIRSR" id="PIRSR000106-3"/>
    </source>
</evidence>
<dbReference type="Pfam" id="PF00390">
    <property type="entry name" value="malic"/>
    <property type="match status" value="1"/>
</dbReference>
<gene>
    <name evidence="6" type="ORF">OSTQU699_LOCUS1064</name>
</gene>
<dbReference type="GO" id="GO:0006108">
    <property type="term" value="P:malate metabolic process"/>
    <property type="evidence" value="ECO:0007669"/>
    <property type="project" value="TreeGrafter"/>
</dbReference>
<dbReference type="AlphaFoldDB" id="A0A8S1IPK5"/>
<protein>
    <recommendedName>
        <fullName evidence="8">Malic enzyme</fullName>
    </recommendedName>
</protein>
<dbReference type="PRINTS" id="PR00072">
    <property type="entry name" value="MALOXRDTASE"/>
</dbReference>
<dbReference type="GO" id="GO:0051287">
    <property type="term" value="F:NAD binding"/>
    <property type="evidence" value="ECO:0007669"/>
    <property type="project" value="InterPro"/>
</dbReference>
<comment type="similarity">
    <text evidence="1">Belongs to the malic enzymes family.</text>
</comment>
<dbReference type="EMBL" id="CAJHUC010000379">
    <property type="protein sequence ID" value="CAD7695703.1"/>
    <property type="molecule type" value="Genomic_DNA"/>
</dbReference>
<dbReference type="SMART" id="SM01274">
    <property type="entry name" value="malic"/>
    <property type="match status" value="1"/>
</dbReference>
<dbReference type="InterPro" id="IPR001891">
    <property type="entry name" value="Malic_OxRdtase"/>
</dbReference>
<evidence type="ECO:0000313" key="6">
    <source>
        <dbReference type="EMBL" id="CAD7695703.1"/>
    </source>
</evidence>
<evidence type="ECO:0000313" key="7">
    <source>
        <dbReference type="Proteomes" id="UP000708148"/>
    </source>
</evidence>
<dbReference type="InterPro" id="IPR036291">
    <property type="entry name" value="NAD(P)-bd_dom_sf"/>
</dbReference>
<reference evidence="6" key="1">
    <citation type="submission" date="2020-12" db="EMBL/GenBank/DDBJ databases">
        <authorList>
            <person name="Iha C."/>
        </authorList>
    </citation>
    <scope>NUCLEOTIDE SEQUENCE</scope>
</reference>
<dbReference type="OrthoDB" id="5365701at2759"/>
<evidence type="ECO:0000256" key="2">
    <source>
        <dbReference type="PIRSR" id="PIRSR000106-2"/>
    </source>
</evidence>
<dbReference type="SMART" id="SM00919">
    <property type="entry name" value="Malic_M"/>
    <property type="match status" value="1"/>
</dbReference>
<dbReference type="Gene3D" id="3.40.50.720">
    <property type="entry name" value="NAD(P)-binding Rossmann-like Domain"/>
    <property type="match status" value="1"/>
</dbReference>
<dbReference type="PIRSF" id="PIRSF000106">
    <property type="entry name" value="ME"/>
    <property type="match status" value="1"/>
</dbReference>
<feature type="binding site" evidence="2">
    <location>
        <position position="501"/>
    </location>
    <ligand>
        <name>(S)-malate</name>
        <dbReference type="ChEBI" id="CHEBI:15589"/>
    </ligand>
</feature>
<keyword evidence="3" id="KW-0479">Metal-binding</keyword>
<dbReference type="SUPFAM" id="SSF53223">
    <property type="entry name" value="Aminoacid dehydrogenase-like, N-terminal domain"/>
    <property type="match status" value="1"/>
</dbReference>
<comment type="cofactor">
    <cofactor evidence="3">
        <name>Mg(2+)</name>
        <dbReference type="ChEBI" id="CHEBI:18420"/>
    </cofactor>
    <cofactor evidence="3">
        <name>Mn(2+)</name>
        <dbReference type="ChEBI" id="CHEBI:29035"/>
    </cofactor>
    <text evidence="3">Divalent metal cations. Prefers magnesium or manganese.</text>
</comment>
<accession>A0A8S1IPK5</accession>
<dbReference type="GO" id="GO:0009507">
    <property type="term" value="C:chloroplast"/>
    <property type="evidence" value="ECO:0007669"/>
    <property type="project" value="TreeGrafter"/>
</dbReference>
<keyword evidence="7" id="KW-1185">Reference proteome</keyword>
<dbReference type="Pfam" id="PF03949">
    <property type="entry name" value="Malic_M"/>
    <property type="match status" value="1"/>
</dbReference>
<dbReference type="GO" id="GO:0046872">
    <property type="term" value="F:metal ion binding"/>
    <property type="evidence" value="ECO:0007669"/>
    <property type="project" value="UniProtKB-KW"/>
</dbReference>
<dbReference type="Gene3D" id="3.40.50.10380">
    <property type="entry name" value="Malic enzyme, N-terminal domain"/>
    <property type="match status" value="1"/>
</dbReference>
<proteinExistence type="inferred from homology"/>
<evidence type="ECO:0000256" key="1">
    <source>
        <dbReference type="ARBA" id="ARBA00008785"/>
    </source>
</evidence>
<evidence type="ECO:0008006" key="8">
    <source>
        <dbReference type="Google" id="ProtNLM"/>
    </source>
</evidence>
<dbReference type="PANTHER" id="PTHR23406:SF90">
    <property type="entry name" value="MALIC ENZYME-RELATED"/>
    <property type="match status" value="1"/>
</dbReference>
<dbReference type="Proteomes" id="UP000708148">
    <property type="component" value="Unassembled WGS sequence"/>
</dbReference>
<comment type="caution">
    <text evidence="6">The sequence shown here is derived from an EMBL/GenBank/DDBJ whole genome shotgun (WGS) entry which is preliminary data.</text>
</comment>
<dbReference type="InterPro" id="IPR012301">
    <property type="entry name" value="Malic_N_dom"/>
</dbReference>
<dbReference type="InterPro" id="IPR037062">
    <property type="entry name" value="Malic_N_dom_sf"/>
</dbReference>
<dbReference type="InterPro" id="IPR012302">
    <property type="entry name" value="Malic_NAD-bd"/>
</dbReference>
<feature type="domain" description="Malic enzyme N-terminal" evidence="5">
    <location>
        <begin position="114"/>
        <end position="302"/>
    </location>
</feature>
<dbReference type="GO" id="GO:0004473">
    <property type="term" value="F:malate dehydrogenase (decarboxylating) (NADP+) activity"/>
    <property type="evidence" value="ECO:0007669"/>
    <property type="project" value="TreeGrafter"/>
</dbReference>
<feature type="binding site" evidence="3">
    <location>
        <position position="288"/>
    </location>
    <ligand>
        <name>a divalent metal cation</name>
        <dbReference type="ChEBI" id="CHEBI:60240"/>
    </ligand>
</feature>
<organism evidence="6 7">
    <name type="scientific">Ostreobium quekettii</name>
    <dbReference type="NCBI Taxonomy" id="121088"/>
    <lineage>
        <taxon>Eukaryota</taxon>
        <taxon>Viridiplantae</taxon>
        <taxon>Chlorophyta</taxon>
        <taxon>core chlorophytes</taxon>
        <taxon>Ulvophyceae</taxon>
        <taxon>TCBD clade</taxon>
        <taxon>Bryopsidales</taxon>
        <taxon>Ostreobineae</taxon>
        <taxon>Ostreobiaceae</taxon>
        <taxon>Ostreobium</taxon>
    </lineage>
</organism>
<sequence length="601" mass="66277">MMRRRCAGLAGRAGRQWRHGALGAARGLSDDAADDIDGCRTPWVRQVVSGVDLLRNPKYNKGLCFGGEERDRLHLRGLLPPAMLSGRVQLERTVLNVRGKADAMDKYTYLMSLHERNQTLFYRVLIENLEELLPVVHNPTMRLACQRYSLMFRSLPRGLFITLADRGRVYKILKNWPERRVKLMVCTDGENLGPQLNPEDNVDLGCQAIGVPVSKLMMMTAAGGVHPDACVPVVLDVGTDNEELLASPFYVGVKERRSRGEAYNELMDEFLTAVRRRYGNTVMIQFVDMKYENATSLVGMYQSEFPCLHDGSQGRAATILAGVLGALPLTGRALHEHRFLLAGRGELVSATAEVIAMAVAGQTGKTLLEARENVWLLDSRGLVTRERGNTGLIESFELPYCHSAPACPDLITAVKAIKPTVLIGCSFTSRYPFPFDEHVCRAMAENAERPIIFPLTPSGAECTAQEAYNWTAGRCITAQVEGTSSQCTLPDGTTMHPSQCNTTYIFPGVALGTLVSRSVRLSSDQFVAAASAVARLVTDEDRSRGAIFPPLDQLREVAAMVARAVAQKSYEAGTATHLPKPTNLLEYIRESMYVPGYRTYR</sequence>
<dbReference type="InterPro" id="IPR046346">
    <property type="entry name" value="Aminoacid_DH-like_N_sf"/>
</dbReference>
<name>A0A8S1IPK5_9CHLO</name>
<dbReference type="SUPFAM" id="SSF51735">
    <property type="entry name" value="NAD(P)-binding Rossmann-fold domains"/>
    <property type="match status" value="1"/>
</dbReference>
<dbReference type="PANTHER" id="PTHR23406">
    <property type="entry name" value="MALIC ENZYME-RELATED"/>
    <property type="match status" value="1"/>
</dbReference>
<evidence type="ECO:0000259" key="4">
    <source>
        <dbReference type="SMART" id="SM00919"/>
    </source>
</evidence>
<feature type="domain" description="Malic enzyme NAD-binding" evidence="4">
    <location>
        <begin position="313"/>
        <end position="570"/>
    </location>
</feature>
<dbReference type="NCBIfam" id="NF010052">
    <property type="entry name" value="PRK13529.1"/>
    <property type="match status" value="1"/>
</dbReference>